<sequence>MEPTAATITCIKLTGTRAPRSVQLFKINGFDVTRDDGFAASTKASASGHDWVIDYYPAAWYSDNYWIMLRITLASAAAAAGGVVAASFAGRLVSFPQHGRLGPCHVPTVSAELTKGQSREFYVMSRPELFRSGYVHDDTVLLELEITVPLDGDKPKEAAAVGATAAAPSYDLHRHFGELWRSQRGTDVTFVVAGERIAAHRCVLAARSPVFMAELFGDMKETASRSVVIEDVEPEVFRALMHFIYTDMSPPELEGRGEDASTMAQHLLAAADRYGMERLKLICEEKMCAGVSVGNVATALALAEQHGCSKLKARCMEFMVATPANVRAVVKTGGYKHLLASCSSVLSDLLVAVVQRYK</sequence>
<keyword evidence="3" id="KW-0472">Membrane</keyword>
<protein>
    <recommendedName>
        <fullName evidence="4">BTB domain-containing protein</fullName>
    </recommendedName>
</protein>
<dbReference type="Pfam" id="PF00651">
    <property type="entry name" value="BTB"/>
    <property type="match status" value="1"/>
</dbReference>
<feature type="domain" description="BTB" evidence="4">
    <location>
        <begin position="186"/>
        <end position="247"/>
    </location>
</feature>
<evidence type="ECO:0000256" key="2">
    <source>
        <dbReference type="ARBA" id="ARBA00010846"/>
    </source>
</evidence>
<keyword evidence="6" id="KW-1185">Reference proteome</keyword>
<dbReference type="Proteomes" id="UP001497457">
    <property type="component" value="Chromosome 33rd"/>
</dbReference>
<accession>A0ABC9DI66</accession>
<organism evidence="5 6">
    <name type="scientific">Urochloa decumbens</name>
    <dbReference type="NCBI Taxonomy" id="240449"/>
    <lineage>
        <taxon>Eukaryota</taxon>
        <taxon>Viridiplantae</taxon>
        <taxon>Streptophyta</taxon>
        <taxon>Embryophyta</taxon>
        <taxon>Tracheophyta</taxon>
        <taxon>Spermatophyta</taxon>
        <taxon>Magnoliopsida</taxon>
        <taxon>Liliopsida</taxon>
        <taxon>Poales</taxon>
        <taxon>Poaceae</taxon>
        <taxon>PACMAD clade</taxon>
        <taxon>Panicoideae</taxon>
        <taxon>Panicodae</taxon>
        <taxon>Paniceae</taxon>
        <taxon>Melinidinae</taxon>
        <taxon>Urochloa</taxon>
    </lineage>
</organism>
<evidence type="ECO:0000256" key="1">
    <source>
        <dbReference type="ARBA" id="ARBA00004906"/>
    </source>
</evidence>
<keyword evidence="3" id="KW-0812">Transmembrane</keyword>
<evidence type="ECO:0000259" key="4">
    <source>
        <dbReference type="PROSITE" id="PS50097"/>
    </source>
</evidence>
<comment type="similarity">
    <text evidence="2">Belongs to the Tdpoz family.</text>
</comment>
<dbReference type="SUPFAM" id="SSF49599">
    <property type="entry name" value="TRAF domain-like"/>
    <property type="match status" value="1"/>
</dbReference>
<reference evidence="5" key="1">
    <citation type="submission" date="2024-10" db="EMBL/GenBank/DDBJ databases">
        <authorList>
            <person name="Ryan C."/>
        </authorList>
    </citation>
    <scope>NUCLEOTIDE SEQUENCE [LARGE SCALE GENOMIC DNA]</scope>
</reference>
<dbReference type="Pfam" id="PF24570">
    <property type="entry name" value="BACK_BPM_SPOP"/>
    <property type="match status" value="1"/>
</dbReference>
<dbReference type="Gene3D" id="3.30.710.10">
    <property type="entry name" value="Potassium Channel Kv1.1, Chain A"/>
    <property type="match status" value="1"/>
</dbReference>
<dbReference type="InterPro" id="IPR056423">
    <property type="entry name" value="BACK_BPM_SPOP"/>
</dbReference>
<dbReference type="SMART" id="SM00225">
    <property type="entry name" value="BTB"/>
    <property type="match status" value="1"/>
</dbReference>
<feature type="transmembrane region" description="Helical" evidence="3">
    <location>
        <begin position="65"/>
        <end position="90"/>
    </location>
</feature>
<dbReference type="EMBL" id="OZ075143">
    <property type="protein sequence ID" value="CAL5039876.1"/>
    <property type="molecule type" value="Genomic_DNA"/>
</dbReference>
<keyword evidence="3" id="KW-1133">Transmembrane helix</keyword>
<proteinExistence type="inferred from homology"/>
<dbReference type="PROSITE" id="PS50097">
    <property type="entry name" value="BTB"/>
    <property type="match status" value="1"/>
</dbReference>
<dbReference type="CDD" id="cd18280">
    <property type="entry name" value="BTB_POZ_BPM_plant"/>
    <property type="match status" value="1"/>
</dbReference>
<gene>
    <name evidence="5" type="ORF">URODEC1_LOCUS85785</name>
</gene>
<comment type="pathway">
    <text evidence="1">Protein modification; protein ubiquitination.</text>
</comment>
<dbReference type="InterPro" id="IPR000210">
    <property type="entry name" value="BTB/POZ_dom"/>
</dbReference>
<name>A0ABC9DI66_9POAL</name>
<evidence type="ECO:0000313" key="5">
    <source>
        <dbReference type="EMBL" id="CAL5039876.1"/>
    </source>
</evidence>
<dbReference type="PANTHER" id="PTHR26379:SF314">
    <property type="entry name" value="OS06G0668300 PROTEIN"/>
    <property type="match status" value="1"/>
</dbReference>
<dbReference type="InterPro" id="IPR045005">
    <property type="entry name" value="BPM1-6"/>
</dbReference>
<dbReference type="Gene3D" id="1.25.40.420">
    <property type="match status" value="1"/>
</dbReference>
<evidence type="ECO:0000313" key="6">
    <source>
        <dbReference type="Proteomes" id="UP001497457"/>
    </source>
</evidence>
<dbReference type="SUPFAM" id="SSF54695">
    <property type="entry name" value="POZ domain"/>
    <property type="match status" value="1"/>
</dbReference>
<evidence type="ECO:0000256" key="3">
    <source>
        <dbReference type="SAM" id="Phobius"/>
    </source>
</evidence>
<dbReference type="InterPro" id="IPR011333">
    <property type="entry name" value="SKP1/BTB/POZ_sf"/>
</dbReference>
<dbReference type="AlphaFoldDB" id="A0ABC9DI66"/>
<dbReference type="PANTHER" id="PTHR26379">
    <property type="entry name" value="BTB/POZ AND MATH DOMAIN-CONTAINING PROTEIN 1"/>
    <property type="match status" value="1"/>
</dbReference>